<sequence>MATIKDVARAAGVSTATVSRVLTDKGPYTPETQRKVKEAIEKLNYQPNGLGRYLRKQETRTVIAVFPDITNPFFSQIIRGMEDEASAHGYTVILGNTDNRSERQNNYLKLLEERRADGIILTLARSSVEEIDSIRKIGPVVLACEHFKEGEFSSVAIDNVAAAYEAVSHLIRLGHTHIAHIEGPSDIILSRDRLLGYRRALRENGIKEEWVLQGDFSLESGRSLMGKLLQEKRRPTALFAANDKMAIGAILEAKAHGVKVPKELAVVGFDDIEMAQIVDPPLTTIAQPKYQIGAEAMRKLIAMLQGQPDPVLHTILPYTLEIRQSCGA</sequence>
<accession>A0ABV9Q6X5</accession>
<dbReference type="SMART" id="SM00354">
    <property type="entry name" value="HTH_LACI"/>
    <property type="match status" value="1"/>
</dbReference>
<dbReference type="InterPro" id="IPR001761">
    <property type="entry name" value="Peripla_BP/Lac1_sug-bd_dom"/>
</dbReference>
<dbReference type="Proteomes" id="UP001596002">
    <property type="component" value="Unassembled WGS sequence"/>
</dbReference>
<dbReference type="EMBL" id="JBHSHC010000153">
    <property type="protein sequence ID" value="MFC4769969.1"/>
    <property type="molecule type" value="Genomic_DNA"/>
</dbReference>
<keyword evidence="1" id="KW-0805">Transcription regulation</keyword>
<proteinExistence type="predicted"/>
<keyword evidence="3" id="KW-0804">Transcription</keyword>
<evidence type="ECO:0000256" key="1">
    <source>
        <dbReference type="ARBA" id="ARBA00023015"/>
    </source>
</evidence>
<dbReference type="Gene3D" id="1.10.260.40">
    <property type="entry name" value="lambda repressor-like DNA-binding domains"/>
    <property type="match status" value="1"/>
</dbReference>
<feature type="domain" description="HTH lacI-type" evidence="4">
    <location>
        <begin position="2"/>
        <end position="56"/>
    </location>
</feature>
<dbReference type="PROSITE" id="PS00356">
    <property type="entry name" value="HTH_LACI_1"/>
    <property type="match status" value="1"/>
</dbReference>
<dbReference type="Gene3D" id="3.40.50.2300">
    <property type="match status" value="2"/>
</dbReference>
<dbReference type="PROSITE" id="PS50932">
    <property type="entry name" value="HTH_LACI_2"/>
    <property type="match status" value="1"/>
</dbReference>
<dbReference type="InterPro" id="IPR010982">
    <property type="entry name" value="Lambda_DNA-bd_dom_sf"/>
</dbReference>
<reference evidence="6" key="1">
    <citation type="journal article" date="2019" name="Int. J. Syst. Evol. Microbiol.">
        <title>The Global Catalogue of Microorganisms (GCM) 10K type strain sequencing project: providing services to taxonomists for standard genome sequencing and annotation.</title>
        <authorList>
            <consortium name="The Broad Institute Genomics Platform"/>
            <consortium name="The Broad Institute Genome Sequencing Center for Infectious Disease"/>
            <person name="Wu L."/>
            <person name="Ma J."/>
        </authorList>
    </citation>
    <scope>NUCLEOTIDE SEQUENCE [LARGE SCALE GENOMIC DNA]</scope>
    <source>
        <strain evidence="6">WYCCWR 12678</strain>
    </source>
</reference>
<dbReference type="PANTHER" id="PTHR30146:SF109">
    <property type="entry name" value="HTH-TYPE TRANSCRIPTIONAL REGULATOR GALS"/>
    <property type="match status" value="1"/>
</dbReference>
<dbReference type="PRINTS" id="PR00036">
    <property type="entry name" value="HTHLACI"/>
</dbReference>
<organism evidence="5 6">
    <name type="scientific">Effusibacillus consociatus</name>
    <dbReference type="NCBI Taxonomy" id="1117041"/>
    <lineage>
        <taxon>Bacteria</taxon>
        <taxon>Bacillati</taxon>
        <taxon>Bacillota</taxon>
        <taxon>Bacilli</taxon>
        <taxon>Bacillales</taxon>
        <taxon>Alicyclobacillaceae</taxon>
        <taxon>Effusibacillus</taxon>
    </lineage>
</organism>
<keyword evidence="6" id="KW-1185">Reference proteome</keyword>
<dbReference type="InterPro" id="IPR028082">
    <property type="entry name" value="Peripla_BP_I"/>
</dbReference>
<dbReference type="SUPFAM" id="SSF47413">
    <property type="entry name" value="lambda repressor-like DNA-binding domains"/>
    <property type="match status" value="1"/>
</dbReference>
<dbReference type="PANTHER" id="PTHR30146">
    <property type="entry name" value="LACI-RELATED TRANSCRIPTIONAL REPRESSOR"/>
    <property type="match status" value="1"/>
</dbReference>
<dbReference type="CDD" id="cd06284">
    <property type="entry name" value="PBP1_LacI-like"/>
    <property type="match status" value="1"/>
</dbReference>
<dbReference type="SUPFAM" id="SSF53822">
    <property type="entry name" value="Periplasmic binding protein-like I"/>
    <property type="match status" value="1"/>
</dbReference>
<dbReference type="RefSeq" id="WP_380029105.1">
    <property type="nucleotide sequence ID" value="NZ_JBHSHC010000153.1"/>
</dbReference>
<protein>
    <submittedName>
        <fullName evidence="5">LacI family DNA-binding transcriptional regulator</fullName>
    </submittedName>
</protein>
<evidence type="ECO:0000259" key="4">
    <source>
        <dbReference type="PROSITE" id="PS50932"/>
    </source>
</evidence>
<dbReference type="Pfam" id="PF00356">
    <property type="entry name" value="LacI"/>
    <property type="match status" value="1"/>
</dbReference>
<evidence type="ECO:0000256" key="3">
    <source>
        <dbReference type="ARBA" id="ARBA00023163"/>
    </source>
</evidence>
<evidence type="ECO:0000313" key="6">
    <source>
        <dbReference type="Proteomes" id="UP001596002"/>
    </source>
</evidence>
<evidence type="ECO:0000256" key="2">
    <source>
        <dbReference type="ARBA" id="ARBA00023125"/>
    </source>
</evidence>
<name>A0ABV9Q6X5_9BACL</name>
<dbReference type="InterPro" id="IPR000843">
    <property type="entry name" value="HTH_LacI"/>
</dbReference>
<dbReference type="Pfam" id="PF00532">
    <property type="entry name" value="Peripla_BP_1"/>
    <property type="match status" value="1"/>
</dbReference>
<keyword evidence="2 5" id="KW-0238">DNA-binding</keyword>
<comment type="caution">
    <text evidence="5">The sequence shown here is derived from an EMBL/GenBank/DDBJ whole genome shotgun (WGS) entry which is preliminary data.</text>
</comment>
<dbReference type="GO" id="GO:0003677">
    <property type="term" value="F:DNA binding"/>
    <property type="evidence" value="ECO:0007669"/>
    <property type="project" value="UniProtKB-KW"/>
</dbReference>
<dbReference type="CDD" id="cd01392">
    <property type="entry name" value="HTH_LacI"/>
    <property type="match status" value="1"/>
</dbReference>
<evidence type="ECO:0000313" key="5">
    <source>
        <dbReference type="EMBL" id="MFC4769969.1"/>
    </source>
</evidence>
<gene>
    <name evidence="5" type="ORF">ACFO8Q_22035</name>
</gene>